<accession>A0A5C2S4L2</accession>
<feature type="transmembrane region" description="Helical" evidence="1">
    <location>
        <begin position="88"/>
        <end position="112"/>
    </location>
</feature>
<dbReference type="OrthoDB" id="2751582at2759"/>
<proteinExistence type="predicted"/>
<organism evidence="2 3">
    <name type="scientific">Lentinus tigrinus ALCF2SS1-6</name>
    <dbReference type="NCBI Taxonomy" id="1328759"/>
    <lineage>
        <taxon>Eukaryota</taxon>
        <taxon>Fungi</taxon>
        <taxon>Dikarya</taxon>
        <taxon>Basidiomycota</taxon>
        <taxon>Agaricomycotina</taxon>
        <taxon>Agaricomycetes</taxon>
        <taxon>Polyporales</taxon>
        <taxon>Polyporaceae</taxon>
        <taxon>Lentinus</taxon>
    </lineage>
</organism>
<protein>
    <submittedName>
        <fullName evidence="2">Uncharacterized protein</fullName>
    </submittedName>
</protein>
<dbReference type="Proteomes" id="UP000313359">
    <property type="component" value="Unassembled WGS sequence"/>
</dbReference>
<reference evidence="2" key="1">
    <citation type="journal article" date="2018" name="Genome Biol. Evol.">
        <title>Genomics and development of Lentinus tigrinus, a white-rot wood-decaying mushroom with dimorphic fruiting bodies.</title>
        <authorList>
            <person name="Wu B."/>
            <person name="Xu Z."/>
            <person name="Knudson A."/>
            <person name="Carlson A."/>
            <person name="Chen N."/>
            <person name="Kovaka S."/>
            <person name="LaButti K."/>
            <person name="Lipzen A."/>
            <person name="Pennachio C."/>
            <person name="Riley R."/>
            <person name="Schakwitz W."/>
            <person name="Umezawa K."/>
            <person name="Ohm R.A."/>
            <person name="Grigoriev I.V."/>
            <person name="Nagy L.G."/>
            <person name="Gibbons J."/>
            <person name="Hibbett D."/>
        </authorList>
    </citation>
    <scope>NUCLEOTIDE SEQUENCE [LARGE SCALE GENOMIC DNA]</scope>
    <source>
        <strain evidence="2">ALCF2SS1-6</strain>
    </source>
</reference>
<dbReference type="EMBL" id="ML122274">
    <property type="protein sequence ID" value="RPD58605.1"/>
    <property type="molecule type" value="Genomic_DNA"/>
</dbReference>
<evidence type="ECO:0000256" key="1">
    <source>
        <dbReference type="SAM" id="Phobius"/>
    </source>
</evidence>
<keyword evidence="3" id="KW-1185">Reference proteome</keyword>
<feature type="transmembrane region" description="Helical" evidence="1">
    <location>
        <begin position="234"/>
        <end position="257"/>
    </location>
</feature>
<gene>
    <name evidence="2" type="ORF">L227DRAFT_612712</name>
</gene>
<feature type="transmembrane region" description="Helical" evidence="1">
    <location>
        <begin position="207"/>
        <end position="228"/>
    </location>
</feature>
<dbReference type="AlphaFoldDB" id="A0A5C2S4L2"/>
<sequence>MNPMVPSSVASLRPGEGLKLLLIGTVFSSFLVPVVIVLLYFSDTSLRRRPVFILSFLSVFLGMVEGAVTIRIFSEFIVNSDSAISPTLLTAFSSFVFLVPPCVQSILLFRVISGCSSRLLSLRTTVALCSPMVVMKGARVPIAAILLVRLHNAANTERVLDTTFVQVLWILQLFDDMYASTLLVMRPSCLNRSWTLPRLDVQKIMRIALASFAVPILLDIAQIVQAFLDLRFAASMYIPLANGYVQIVCVLFATVWATQDQGELISASKHDSEAALRNVASRVPHAGSGPFEELTSPSIKEAFAESIRDSRTAVGEEDGEERLRWLAELGKEGTRGPVPPSLCTAATFDNTGQPAPVFYAV</sequence>
<evidence type="ECO:0000313" key="2">
    <source>
        <dbReference type="EMBL" id="RPD58605.1"/>
    </source>
</evidence>
<feature type="transmembrane region" description="Helical" evidence="1">
    <location>
        <begin position="53"/>
        <end position="73"/>
    </location>
</feature>
<keyword evidence="1" id="KW-0472">Membrane</keyword>
<feature type="transmembrane region" description="Helical" evidence="1">
    <location>
        <begin position="20"/>
        <end position="41"/>
    </location>
</feature>
<keyword evidence="1" id="KW-1133">Transmembrane helix</keyword>
<keyword evidence="1" id="KW-0812">Transmembrane</keyword>
<name>A0A5C2S4L2_9APHY</name>
<evidence type="ECO:0000313" key="3">
    <source>
        <dbReference type="Proteomes" id="UP000313359"/>
    </source>
</evidence>